<dbReference type="Proteomes" id="UP000682733">
    <property type="component" value="Unassembled WGS sequence"/>
</dbReference>
<feature type="compositionally biased region" description="Polar residues" evidence="1">
    <location>
        <begin position="30"/>
        <end position="50"/>
    </location>
</feature>
<gene>
    <name evidence="2" type="ORF">OVA965_LOCUS43170</name>
    <name evidence="3" type="ORF">TMI583_LOCUS45312</name>
</gene>
<accession>A0A8S2W8S5</accession>
<organism evidence="3 4">
    <name type="scientific">Didymodactylos carnosus</name>
    <dbReference type="NCBI Taxonomy" id="1234261"/>
    <lineage>
        <taxon>Eukaryota</taxon>
        <taxon>Metazoa</taxon>
        <taxon>Spiralia</taxon>
        <taxon>Gnathifera</taxon>
        <taxon>Rotifera</taxon>
        <taxon>Eurotatoria</taxon>
        <taxon>Bdelloidea</taxon>
        <taxon>Philodinida</taxon>
        <taxon>Philodinidae</taxon>
        <taxon>Didymodactylos</taxon>
    </lineage>
</organism>
<name>A0A8S2W8S5_9BILA</name>
<evidence type="ECO:0000313" key="4">
    <source>
        <dbReference type="Proteomes" id="UP000682733"/>
    </source>
</evidence>
<dbReference type="EMBL" id="CAJOBA010080547">
    <property type="protein sequence ID" value="CAF4439568.1"/>
    <property type="molecule type" value="Genomic_DNA"/>
</dbReference>
<evidence type="ECO:0000256" key="1">
    <source>
        <dbReference type="SAM" id="MobiDB-lite"/>
    </source>
</evidence>
<dbReference type="EMBL" id="CAJNOK010055745">
    <property type="protein sequence ID" value="CAF1620435.1"/>
    <property type="molecule type" value="Genomic_DNA"/>
</dbReference>
<feature type="compositionally biased region" description="Polar residues" evidence="1">
    <location>
        <begin position="57"/>
        <end position="82"/>
    </location>
</feature>
<dbReference type="AlphaFoldDB" id="A0A8S2W8S5"/>
<protein>
    <submittedName>
        <fullName evidence="3">Uncharacterized protein</fullName>
    </submittedName>
</protein>
<feature type="non-terminal residue" evidence="3">
    <location>
        <position position="1"/>
    </location>
</feature>
<proteinExistence type="predicted"/>
<sequence length="103" mass="11909">MFFSSQIIILPHFLQIVDETGEEEYLKAISESSPIQSKMNDFSTEKNSLNTDDRTDVVSSRLSLNLPNNQPRQYSNMSNKTEQSNRYDERFLTPITSIMLLND</sequence>
<evidence type="ECO:0000313" key="2">
    <source>
        <dbReference type="EMBL" id="CAF1620435.1"/>
    </source>
</evidence>
<evidence type="ECO:0000313" key="3">
    <source>
        <dbReference type="EMBL" id="CAF4439568.1"/>
    </source>
</evidence>
<comment type="caution">
    <text evidence="3">The sequence shown here is derived from an EMBL/GenBank/DDBJ whole genome shotgun (WGS) entry which is preliminary data.</text>
</comment>
<dbReference type="Proteomes" id="UP000677228">
    <property type="component" value="Unassembled WGS sequence"/>
</dbReference>
<reference evidence="3" key="1">
    <citation type="submission" date="2021-02" db="EMBL/GenBank/DDBJ databases">
        <authorList>
            <person name="Nowell W R."/>
        </authorList>
    </citation>
    <scope>NUCLEOTIDE SEQUENCE</scope>
</reference>
<feature type="region of interest" description="Disordered" evidence="1">
    <location>
        <begin position="30"/>
        <end position="88"/>
    </location>
</feature>